<dbReference type="Proteomes" id="UP000275137">
    <property type="component" value="Unassembled WGS sequence"/>
</dbReference>
<comment type="caution">
    <text evidence="1">The sequence shown here is derived from an EMBL/GenBank/DDBJ whole genome shotgun (WGS) entry which is preliminary data.</text>
</comment>
<evidence type="ECO:0000313" key="1">
    <source>
        <dbReference type="EMBL" id="ROH85916.1"/>
    </source>
</evidence>
<gene>
    <name evidence="1" type="ORF">ED236_09310</name>
</gene>
<evidence type="ECO:0000313" key="2">
    <source>
        <dbReference type="Proteomes" id="UP000275137"/>
    </source>
</evidence>
<keyword evidence="2" id="KW-1185">Reference proteome</keyword>
<organism evidence="1 2">
    <name type="scientific">Pseudomethylobacillus aquaticus</name>
    <dbReference type="NCBI Taxonomy" id="2676064"/>
    <lineage>
        <taxon>Bacteria</taxon>
        <taxon>Pseudomonadati</taxon>
        <taxon>Pseudomonadota</taxon>
        <taxon>Betaproteobacteria</taxon>
        <taxon>Nitrosomonadales</taxon>
        <taxon>Methylophilaceae</taxon>
        <taxon>Pseudomethylobacillus</taxon>
    </lineage>
</organism>
<proteinExistence type="predicted"/>
<protein>
    <submittedName>
        <fullName evidence="1">Uncharacterized protein</fullName>
    </submittedName>
</protein>
<dbReference type="AlphaFoldDB" id="A0A3N0UZC5"/>
<dbReference type="RefSeq" id="WP_123237690.1">
    <property type="nucleotide sequence ID" value="NZ_RJVP01000004.1"/>
</dbReference>
<accession>A0A3N0UZC5</accession>
<reference evidence="1 2" key="1">
    <citation type="submission" date="2018-10" db="EMBL/GenBank/DDBJ databases">
        <authorList>
            <person name="Chen W.-M."/>
        </authorList>
    </citation>
    <scope>NUCLEOTIDE SEQUENCE [LARGE SCALE GENOMIC DNA]</scope>
    <source>
        <strain evidence="1 2">H-5</strain>
    </source>
</reference>
<name>A0A3N0UZC5_9PROT</name>
<sequence length="549" mass="57763">MAIGADDGRRTWQLGKALSGFKYTEIAARAAIGNTVHQAVGNLTGSQQGFSWTSVAVSSLAAAGGAAFSDKMGWSGENISTFAEKHPVLADSLSIGSGAIISAATRLTIQGGKLDWVTVAADTLSGFVGARLQANPISNRSSGFVFDGKSQKTGIQLRPEDLPTDFRNSVASSDLDDAEYLRVIDDMNAGHSISDEDRYFAAGHRMRLAGATEAEITSVRKEMLDRGLFPAMYDPDSALDTGMNFGIFSKAQQLATFRETDITGDVLKLQPVDVNFSAFRHSPVLGSDALDIGSMRLGKFGMDISQRIEQQPSLGYALLAIDFVAGPVAFGARALLAETPLGDAVANVQEAVFAKATGAFEQAGYDPSEAVEGASGIFLALGITTLGAPKALNGLGQVVDKLKNLRNNGANSAGGVTASTATTARITGQLVQDIAERADVWGARQGLGNGPVAGTLKHGYADALLTRYQRMYGDLGLTTEVRYTNGRLWQSGDPLKGSVRLDVVEGPLSNPTAIYDYKFGGAQLSPSRITQIRSIAGGNSNVPIFPVRP</sequence>
<dbReference type="EMBL" id="RJVP01000004">
    <property type="protein sequence ID" value="ROH85916.1"/>
    <property type="molecule type" value="Genomic_DNA"/>
</dbReference>